<dbReference type="Proteomes" id="UP000298664">
    <property type="component" value="Chromosome Linear"/>
</dbReference>
<name>A0AAF0KEW9_9HYPH</name>
<evidence type="ECO:0000313" key="1">
    <source>
        <dbReference type="EMBL" id="WHA42613.1"/>
    </source>
</evidence>
<dbReference type="GO" id="GO:0004061">
    <property type="term" value="F:arylformamidase activity"/>
    <property type="evidence" value="ECO:0007669"/>
    <property type="project" value="InterPro"/>
</dbReference>
<dbReference type="PANTHER" id="PTHR34861">
    <property type="match status" value="1"/>
</dbReference>
<dbReference type="SUPFAM" id="SSF102198">
    <property type="entry name" value="Putative cyclase"/>
    <property type="match status" value="1"/>
</dbReference>
<evidence type="ECO:0000313" key="2">
    <source>
        <dbReference type="Proteomes" id="UP000298664"/>
    </source>
</evidence>
<sequence length="325" mass="35971">MCNGMGLKYIPPHMRELLSEMPTNWGKWGPDDEVGALNYLTPEEVLRGKAAISSGKTFTLQIPIGHPHGDPMWPGRRQAHRMNLMDKGHFLCGYGPEAPGSHEYADDLIIMYLQGSTQYDALGHVWYGDQIYNGYDARSTVGAMRKASILPIAEKAIAGHGVLIDMARHRNKPVLERGETFDHTDLMAAAAAQNITISKRDILLIHTGWVGSFYEKDPDEFYKDYLEPGLTFSPDLVNWFKDMEIPNLVTDTLANEVTYHPESGVMFPLHCALMRNLGIAFTEVAALDELANDCAQDGQYGFFYTAAPLKVVGGTGAPVNPLVVK</sequence>
<protein>
    <submittedName>
        <fullName evidence="1">Cyclase family protein</fullName>
    </submittedName>
</protein>
<dbReference type="AlphaFoldDB" id="A0AAF0KEW9"/>
<dbReference type="RefSeq" id="WP_282503455.1">
    <property type="nucleotide sequence ID" value="NZ_CP124734.1"/>
</dbReference>
<dbReference type="EMBL" id="CP124734">
    <property type="protein sequence ID" value="WHA42613.1"/>
    <property type="molecule type" value="Genomic_DNA"/>
</dbReference>
<reference evidence="1" key="1">
    <citation type="submission" date="2023-05" db="EMBL/GenBank/DDBJ databases">
        <title>Complete genome sequence of Agrobacterium larrymoorei CFBP5477.</title>
        <authorList>
            <person name="Yen H.-C."/>
            <person name="Chou L."/>
            <person name="Lin Y.-C."/>
            <person name="Lai E.-M."/>
            <person name="Kuo C.-H."/>
        </authorList>
    </citation>
    <scope>NUCLEOTIDE SEQUENCE</scope>
    <source>
        <strain evidence="1">CFBP5477</strain>
    </source>
</reference>
<gene>
    <name evidence="1" type="ORF">CFBP5477_015125</name>
</gene>
<organism evidence="1 2">
    <name type="scientific">Agrobacterium larrymoorei</name>
    <dbReference type="NCBI Taxonomy" id="160699"/>
    <lineage>
        <taxon>Bacteria</taxon>
        <taxon>Pseudomonadati</taxon>
        <taxon>Pseudomonadota</taxon>
        <taxon>Alphaproteobacteria</taxon>
        <taxon>Hyphomicrobiales</taxon>
        <taxon>Rhizobiaceae</taxon>
        <taxon>Rhizobium/Agrobacterium group</taxon>
        <taxon>Agrobacterium</taxon>
    </lineage>
</organism>
<proteinExistence type="predicted"/>
<dbReference type="InterPro" id="IPR007325">
    <property type="entry name" value="KFase/CYL"/>
</dbReference>
<dbReference type="PANTHER" id="PTHR34861:SF10">
    <property type="entry name" value="CYCLASE"/>
    <property type="match status" value="1"/>
</dbReference>
<dbReference type="Pfam" id="PF04199">
    <property type="entry name" value="Cyclase"/>
    <property type="match status" value="1"/>
</dbReference>
<dbReference type="InterPro" id="IPR037175">
    <property type="entry name" value="KFase_sf"/>
</dbReference>
<dbReference type="GO" id="GO:0019441">
    <property type="term" value="P:L-tryptophan catabolic process to kynurenine"/>
    <property type="evidence" value="ECO:0007669"/>
    <property type="project" value="InterPro"/>
</dbReference>
<accession>A0AAF0KEW9</accession>
<dbReference type="Gene3D" id="3.50.30.50">
    <property type="entry name" value="Putative cyclase"/>
    <property type="match status" value="1"/>
</dbReference>